<dbReference type="SUPFAM" id="SSF51197">
    <property type="entry name" value="Clavaminate synthase-like"/>
    <property type="match status" value="1"/>
</dbReference>
<dbReference type="RefSeq" id="WP_139000392.1">
    <property type="nucleotide sequence ID" value="NZ_BAABAV010000001.1"/>
</dbReference>
<dbReference type="InterPro" id="IPR027450">
    <property type="entry name" value="AlkB-like"/>
</dbReference>
<reference evidence="3" key="1">
    <citation type="journal article" date="2019" name="Int. J. Syst. Evol. Microbiol.">
        <title>The Global Catalogue of Microorganisms (GCM) 10K type strain sequencing project: providing services to taxonomists for standard genome sequencing and annotation.</title>
        <authorList>
            <consortium name="The Broad Institute Genomics Platform"/>
            <consortium name="The Broad Institute Genome Sequencing Center for Infectious Disease"/>
            <person name="Wu L."/>
            <person name="Ma J."/>
        </authorList>
    </citation>
    <scope>NUCLEOTIDE SEQUENCE [LARGE SCALE GENOMIC DNA]</scope>
    <source>
        <strain evidence="3">JCM 17452</strain>
    </source>
</reference>
<name>A0ABP8EBV6_9FLAO</name>
<dbReference type="Pfam" id="PF13532">
    <property type="entry name" value="2OG-FeII_Oxy_2"/>
    <property type="match status" value="1"/>
</dbReference>
<dbReference type="Proteomes" id="UP001500027">
    <property type="component" value="Unassembled WGS sequence"/>
</dbReference>
<dbReference type="PANTHER" id="PTHR31212:SF4">
    <property type="entry name" value="ALPHA-KETOGLUTARATE-DEPENDENT DIOXYGENASE ALKB HOMOLOG 3"/>
    <property type="match status" value="1"/>
</dbReference>
<proteinExistence type="predicted"/>
<gene>
    <name evidence="2" type="ORF">GCM10022257_18170</name>
</gene>
<dbReference type="GO" id="GO:0051213">
    <property type="term" value="F:dioxygenase activity"/>
    <property type="evidence" value="ECO:0007669"/>
    <property type="project" value="UniProtKB-KW"/>
</dbReference>
<dbReference type="InterPro" id="IPR032854">
    <property type="entry name" value="ALKBH3"/>
</dbReference>
<protein>
    <submittedName>
        <fullName evidence="2">Alpha-ketoglutarate-dependent dioxygenase AlkB</fullName>
    </submittedName>
</protein>
<keyword evidence="2" id="KW-0560">Oxidoreductase</keyword>
<organism evidence="2 3">
    <name type="scientific">Hyunsoonleella aestuarii</name>
    <dbReference type="NCBI Taxonomy" id="912802"/>
    <lineage>
        <taxon>Bacteria</taxon>
        <taxon>Pseudomonadati</taxon>
        <taxon>Bacteroidota</taxon>
        <taxon>Flavobacteriia</taxon>
        <taxon>Flavobacteriales</taxon>
        <taxon>Flavobacteriaceae</taxon>
    </lineage>
</organism>
<accession>A0ABP8EBV6</accession>
<dbReference type="PROSITE" id="PS51471">
    <property type="entry name" value="FE2OG_OXY"/>
    <property type="match status" value="1"/>
</dbReference>
<keyword evidence="3" id="KW-1185">Reference proteome</keyword>
<dbReference type="InterPro" id="IPR005123">
    <property type="entry name" value="Oxoglu/Fe-dep_dioxygenase_dom"/>
</dbReference>
<feature type="domain" description="Fe2OG dioxygenase" evidence="1">
    <location>
        <begin position="99"/>
        <end position="197"/>
    </location>
</feature>
<comment type="caution">
    <text evidence="2">The sequence shown here is derived from an EMBL/GenBank/DDBJ whole genome shotgun (WGS) entry which is preliminary data.</text>
</comment>
<dbReference type="PANTHER" id="PTHR31212">
    <property type="entry name" value="ALPHA-KETOGLUTARATE-DEPENDENT DIOXYGENASE ALKB HOMOLOG 3"/>
    <property type="match status" value="1"/>
</dbReference>
<dbReference type="EMBL" id="BAABAV010000001">
    <property type="protein sequence ID" value="GAA4269716.1"/>
    <property type="molecule type" value="Genomic_DNA"/>
</dbReference>
<dbReference type="Gene3D" id="2.60.120.590">
    <property type="entry name" value="Alpha-ketoglutarate-dependent dioxygenase AlkB-like"/>
    <property type="match status" value="1"/>
</dbReference>
<sequence>MRLSKAHNLNLRDGDVIYYPNFLNKNEAEKYFKYLRNNLEWQQDKITVFGKTYDQPRLTAFFGNNSNPYSYSGLTMHPKSFENDLLQLKNLIEKEFKLEFTSCLANLYRDGSDSNGWHADNEKELGINPIIASVSFGEPRVFHFKHKRDKTHRTKLVLTHGSLLLMQGSTQENWLHQLPKTKKQIGERINLTFRIIPQKNRVPSNSVLS</sequence>
<evidence type="ECO:0000313" key="2">
    <source>
        <dbReference type="EMBL" id="GAA4269716.1"/>
    </source>
</evidence>
<evidence type="ECO:0000313" key="3">
    <source>
        <dbReference type="Proteomes" id="UP001500027"/>
    </source>
</evidence>
<keyword evidence="2" id="KW-0223">Dioxygenase</keyword>
<dbReference type="InterPro" id="IPR037151">
    <property type="entry name" value="AlkB-like_sf"/>
</dbReference>
<evidence type="ECO:0000259" key="1">
    <source>
        <dbReference type="PROSITE" id="PS51471"/>
    </source>
</evidence>